<dbReference type="InterPro" id="IPR035647">
    <property type="entry name" value="EFG_III/V"/>
</dbReference>
<dbReference type="SMART" id="SM00838">
    <property type="entry name" value="EFG_C"/>
    <property type="match status" value="1"/>
</dbReference>
<dbReference type="GO" id="GO:0005525">
    <property type="term" value="F:GTP binding"/>
    <property type="evidence" value="ECO:0007669"/>
    <property type="project" value="UniProtKB-KW"/>
</dbReference>
<feature type="region of interest" description="Disordered" evidence="3">
    <location>
        <begin position="670"/>
        <end position="691"/>
    </location>
</feature>
<dbReference type="FunFam" id="3.30.70.240:FF:000039">
    <property type="entry name" value="Uncharacterized protein"/>
    <property type="match status" value="1"/>
</dbReference>
<organism evidence="5">
    <name type="scientific">Phytophthora nicotianae</name>
    <name type="common">Potato buckeye rot agent</name>
    <name type="synonym">Phytophthora parasitica</name>
    <dbReference type="NCBI Taxonomy" id="4792"/>
    <lineage>
        <taxon>Eukaryota</taxon>
        <taxon>Sar</taxon>
        <taxon>Stramenopiles</taxon>
        <taxon>Oomycota</taxon>
        <taxon>Peronosporomycetes</taxon>
        <taxon>Peronosporales</taxon>
        <taxon>Peronosporaceae</taxon>
        <taxon>Phytophthora</taxon>
    </lineage>
</organism>
<dbReference type="VEuPathDB" id="FungiDB:PPTG_05875"/>
<evidence type="ECO:0000259" key="4">
    <source>
        <dbReference type="PROSITE" id="PS51722"/>
    </source>
</evidence>
<evidence type="ECO:0000256" key="3">
    <source>
        <dbReference type="SAM" id="MobiDB-lite"/>
    </source>
</evidence>
<accession>W2FQW2</accession>
<dbReference type="NCBIfam" id="TIGR00231">
    <property type="entry name" value="small_GTP"/>
    <property type="match status" value="1"/>
</dbReference>
<dbReference type="Gene3D" id="3.40.50.300">
    <property type="entry name" value="P-loop containing nucleotide triphosphate hydrolases"/>
    <property type="match status" value="1"/>
</dbReference>
<dbReference type="Gene3D" id="3.30.230.10">
    <property type="match status" value="1"/>
</dbReference>
<dbReference type="InterPro" id="IPR014721">
    <property type="entry name" value="Ribsml_uS5_D2-typ_fold_subgr"/>
</dbReference>
<dbReference type="Pfam" id="PF25118">
    <property type="entry name" value="EFL1"/>
    <property type="match status" value="1"/>
</dbReference>
<dbReference type="InterPro" id="IPR000640">
    <property type="entry name" value="EFG_V-like"/>
</dbReference>
<dbReference type="InterPro" id="IPR000795">
    <property type="entry name" value="T_Tr_GTP-bd_dom"/>
</dbReference>
<dbReference type="InterPro" id="IPR005225">
    <property type="entry name" value="Small_GTP-bd"/>
</dbReference>
<dbReference type="Pfam" id="PF00009">
    <property type="entry name" value="GTP_EFTU"/>
    <property type="match status" value="1"/>
</dbReference>
<dbReference type="Gene3D" id="3.30.70.870">
    <property type="entry name" value="Elongation Factor G (Translational Gtpase), domain 3"/>
    <property type="match status" value="1"/>
</dbReference>
<dbReference type="FunFam" id="3.40.50.300:FF:000746">
    <property type="entry name" value="Ribosome assembly protein 1"/>
    <property type="match status" value="1"/>
</dbReference>
<reference evidence="5" key="1">
    <citation type="submission" date="2013-11" db="EMBL/GenBank/DDBJ databases">
        <title>The Genome Sequence of Phytophthora parasitica CJ02B3.</title>
        <authorList>
            <consortium name="The Broad Institute Genomics Platform"/>
            <person name="Russ C."/>
            <person name="Tyler B."/>
            <person name="Panabieres F."/>
            <person name="Shan W."/>
            <person name="Tripathy S."/>
            <person name="Grunwald N."/>
            <person name="Machado M."/>
            <person name="Johnson C.S."/>
            <person name="Arredondo F."/>
            <person name="Hong C."/>
            <person name="Coffey M."/>
            <person name="Young S.K."/>
            <person name="Zeng Q."/>
            <person name="Gargeya S."/>
            <person name="Fitzgerald M."/>
            <person name="Abouelleil A."/>
            <person name="Alvarado L."/>
            <person name="Chapman S.B."/>
            <person name="Gainer-Dewar J."/>
            <person name="Goldberg J."/>
            <person name="Griggs A."/>
            <person name="Gujja S."/>
            <person name="Hansen M."/>
            <person name="Howarth C."/>
            <person name="Imamovic A."/>
            <person name="Ireland A."/>
            <person name="Larimer J."/>
            <person name="McCowan C."/>
            <person name="Murphy C."/>
            <person name="Pearson M."/>
            <person name="Poon T.W."/>
            <person name="Priest M."/>
            <person name="Roberts A."/>
            <person name="Saif S."/>
            <person name="Shea T."/>
            <person name="Sykes S."/>
            <person name="Wortman J."/>
            <person name="Nusbaum C."/>
            <person name="Birren B."/>
        </authorList>
    </citation>
    <scope>NUCLEOTIDE SEQUENCE [LARGE SCALE GENOMIC DNA]</scope>
    <source>
        <strain evidence="5">CJ02B3</strain>
    </source>
</reference>
<dbReference type="GO" id="GO:1990904">
    <property type="term" value="C:ribonucleoprotein complex"/>
    <property type="evidence" value="ECO:0007669"/>
    <property type="project" value="TreeGrafter"/>
</dbReference>
<keyword evidence="2" id="KW-0342">GTP-binding</keyword>
<dbReference type="GO" id="GO:0043022">
    <property type="term" value="F:ribosome binding"/>
    <property type="evidence" value="ECO:0007669"/>
    <property type="project" value="TreeGrafter"/>
</dbReference>
<dbReference type="InterPro" id="IPR027417">
    <property type="entry name" value="P-loop_NTPase"/>
</dbReference>
<dbReference type="GO" id="GO:0005829">
    <property type="term" value="C:cytosol"/>
    <property type="evidence" value="ECO:0007669"/>
    <property type="project" value="TreeGrafter"/>
</dbReference>
<dbReference type="FunFam" id="2.40.30.10:FF:000082">
    <property type="entry name" value="Putative translation elongation factor 2"/>
    <property type="match status" value="1"/>
</dbReference>
<dbReference type="PROSITE" id="PS51722">
    <property type="entry name" value="G_TR_2"/>
    <property type="match status" value="1"/>
</dbReference>
<gene>
    <name evidence="5" type="ORF">L915_19976</name>
</gene>
<dbReference type="GO" id="GO:0003924">
    <property type="term" value="F:GTPase activity"/>
    <property type="evidence" value="ECO:0007669"/>
    <property type="project" value="InterPro"/>
</dbReference>
<dbReference type="SUPFAM" id="SSF54980">
    <property type="entry name" value="EF-G C-terminal domain-like"/>
    <property type="match status" value="2"/>
</dbReference>
<dbReference type="PRINTS" id="PR00315">
    <property type="entry name" value="ELONGATNFCT"/>
</dbReference>
<feature type="domain" description="Tr-type G" evidence="4">
    <location>
        <begin position="18"/>
        <end position="278"/>
    </location>
</feature>
<dbReference type="FunFam" id="3.30.70.870:FF:000002">
    <property type="entry name" value="Translation elongation factor 2"/>
    <property type="match status" value="1"/>
</dbReference>
<dbReference type="CDD" id="cd01681">
    <property type="entry name" value="aeEF2_snRNP_like_IV"/>
    <property type="match status" value="1"/>
</dbReference>
<dbReference type="Proteomes" id="UP000053236">
    <property type="component" value="Unassembled WGS sequence"/>
</dbReference>
<proteinExistence type="predicted"/>
<dbReference type="Pfam" id="PF00679">
    <property type="entry name" value="EFG_C"/>
    <property type="match status" value="1"/>
</dbReference>
<keyword evidence="1" id="KW-0547">Nucleotide-binding</keyword>
<evidence type="ECO:0000256" key="2">
    <source>
        <dbReference type="ARBA" id="ARBA00023134"/>
    </source>
</evidence>
<dbReference type="InterPro" id="IPR020568">
    <property type="entry name" value="Ribosomal_Su5_D2-typ_SF"/>
</dbReference>
<protein>
    <recommendedName>
        <fullName evidence="4">Tr-type G domain-containing protein</fullName>
    </recommendedName>
</protein>
<dbReference type="CDD" id="cd04096">
    <property type="entry name" value="eEF2_snRNP_like_C"/>
    <property type="match status" value="1"/>
</dbReference>
<dbReference type="SUPFAM" id="SSF52540">
    <property type="entry name" value="P-loop containing nucleoside triphosphate hydrolases"/>
    <property type="match status" value="1"/>
</dbReference>
<dbReference type="InterPro" id="IPR056752">
    <property type="entry name" value="EFL1"/>
</dbReference>
<evidence type="ECO:0000256" key="1">
    <source>
        <dbReference type="ARBA" id="ARBA00022741"/>
    </source>
</evidence>
<dbReference type="CDD" id="cd16268">
    <property type="entry name" value="EF2_II"/>
    <property type="match status" value="1"/>
</dbReference>
<dbReference type="CDD" id="cd16261">
    <property type="entry name" value="EF2_snRNP_III"/>
    <property type="match status" value="1"/>
</dbReference>
<dbReference type="EMBL" id="KI689426">
    <property type="protein sequence ID" value="ETK73044.1"/>
    <property type="molecule type" value="Genomic_DNA"/>
</dbReference>
<dbReference type="Pfam" id="PF14492">
    <property type="entry name" value="EFG_III"/>
    <property type="match status" value="1"/>
</dbReference>
<feature type="compositionally biased region" description="Basic and acidic residues" evidence="3">
    <location>
        <begin position="670"/>
        <end position="681"/>
    </location>
</feature>
<dbReference type="GO" id="GO:0042256">
    <property type="term" value="P:cytosolic ribosome assembly"/>
    <property type="evidence" value="ECO:0007669"/>
    <property type="project" value="TreeGrafter"/>
</dbReference>
<dbReference type="AlphaFoldDB" id="W2FQW2"/>
<name>W2FQW2_PHYNI</name>
<dbReference type="PANTHER" id="PTHR42908">
    <property type="entry name" value="TRANSLATION ELONGATION FACTOR-RELATED"/>
    <property type="match status" value="1"/>
</dbReference>
<dbReference type="SUPFAM" id="SSF50447">
    <property type="entry name" value="Translation proteins"/>
    <property type="match status" value="1"/>
</dbReference>
<sequence>MATRVTQELLGELQHSPERIRNICILAHVDHGKTTLSDSLVSANGIISERLAGKVRYLDNTEEEQVRGITMKSSAISLVYQPEPIADKEPEAPYLINLVDSPGHVDFSFDVSTAVRLCDGALVLIDAVEGVCAQTHAVIRQAWKEGIRPCLVINKMDRLIFELQFSPMEAYQRLNRILEQANAVLSSMIRMDVLEKYDQEASSEDQKNSTDDTEAVDADKIEITLDDEAISKETEQLENEMLFSPSNGNVIFASATDGWAFGIGYFAALYAKKLELPVRVMRQALWGEYYYNGKSKKIVSKPPTSNSQTMFCSFILELIWTTYTAMAKPVLSDADLEALRKLTRQLRVAKLVTDRDLKQTDRKNATQAVMRKWLPLSTTVLKMVTRVLPSPVSAQVKRADKLCTISPELEKSPQHTQVFRSLQSCQTSDDAPLVIYICKVISVEANVLSDYHQSGLAATDEVYVGVGRVYSGVLREGQPVYVMDPKFQGVTGDVDAIDVNTVKHVARIDSGLVKPYMMMGRDLHKLGRVPAGNIVGIVGLQEHVLKTATLSSTLACPSLTKMPYQAKPIVRVAVEPEDPRNFGALEAGLQRLYRSDPTVEVHVQETGEHVIVALGELHLERCIKDLKERFAKVAVQVSEPLVGFRESVVDGTISSFQENIVFKDLLNPDSTKDEASDKDENADVQDPKIALGTTPDGTLTLKLRALPLPLETAKLLEESAPFLKRITHNKKSTDEIDTKEADADIEAAAEDVAAFKKKLEKSLQTSDNSFLKSLPLHQIWSCGPRRVGPNMLINNIPGYHSTGYLFPPTSAAEVQDSEKAEQIRKLENSVVTGFQMASSAGPLCDEPVWGVAFIVEDVVFHEKSEEDKSEEEKAEASKYGPLSGQVISIMRTTCLMSFVKQPVRLVEAVYECTVQCQAEQLGKLYSVISKRRGDIYSEELSDGTALFTVKAHLPVVESFGFATDLLIQTSGAASNPQLIFSHWSIIDMDPFFQPQTEEEREDYGERVYEHNYVRRYIEAVRKRKGLSRDEKIVVHAEKQRTLKR</sequence>
<dbReference type="CDD" id="cd01885">
    <property type="entry name" value="EF2"/>
    <property type="match status" value="1"/>
</dbReference>
<evidence type="ECO:0000313" key="5">
    <source>
        <dbReference type="EMBL" id="ETK73044.1"/>
    </source>
</evidence>
<dbReference type="Gene3D" id="3.30.70.240">
    <property type="match status" value="1"/>
</dbReference>
<dbReference type="Gene3D" id="2.40.30.10">
    <property type="entry name" value="Translation factors"/>
    <property type="match status" value="1"/>
</dbReference>
<dbReference type="InterPro" id="IPR041095">
    <property type="entry name" value="EFG_II"/>
</dbReference>
<dbReference type="PANTHER" id="PTHR42908:SF3">
    <property type="entry name" value="ELONGATION FACTOR-LIKE GTPASE 1"/>
    <property type="match status" value="1"/>
</dbReference>
<dbReference type="SUPFAM" id="SSF54211">
    <property type="entry name" value="Ribosomal protein S5 domain 2-like"/>
    <property type="match status" value="1"/>
</dbReference>
<dbReference type="InterPro" id="IPR009000">
    <property type="entry name" value="Transl_B-barrel_sf"/>
</dbReference>